<dbReference type="InterPro" id="IPR050256">
    <property type="entry name" value="Glycosyltransferase_2"/>
</dbReference>
<evidence type="ECO:0000313" key="11">
    <source>
        <dbReference type="Proteomes" id="UP000199226"/>
    </source>
</evidence>
<protein>
    <submittedName>
        <fullName evidence="10">Dolichol-phosphate mannosyltransferase</fullName>
    </submittedName>
</protein>
<evidence type="ECO:0000256" key="8">
    <source>
        <dbReference type="SAM" id="Phobius"/>
    </source>
</evidence>
<dbReference type="CDD" id="cd04187">
    <property type="entry name" value="DPM1_like_bac"/>
    <property type="match status" value="1"/>
</dbReference>
<dbReference type="Proteomes" id="UP000199226">
    <property type="component" value="Unassembled WGS sequence"/>
</dbReference>
<dbReference type="GO" id="GO:0009103">
    <property type="term" value="P:lipopolysaccharide biosynthetic process"/>
    <property type="evidence" value="ECO:0007669"/>
    <property type="project" value="UniProtKB-KW"/>
</dbReference>
<dbReference type="STRING" id="990371.SAMN05421813_107105"/>
<keyword evidence="11" id="KW-1185">Reference proteome</keyword>
<evidence type="ECO:0000313" key="10">
    <source>
        <dbReference type="EMBL" id="SDM18471.1"/>
    </source>
</evidence>
<dbReference type="Gene3D" id="3.90.550.10">
    <property type="entry name" value="Spore Coat Polysaccharide Biosynthesis Protein SpsA, Chain A"/>
    <property type="match status" value="1"/>
</dbReference>
<proteinExistence type="predicted"/>
<dbReference type="SUPFAM" id="SSF53448">
    <property type="entry name" value="Nucleotide-diphospho-sugar transferases"/>
    <property type="match status" value="1"/>
</dbReference>
<dbReference type="InterPro" id="IPR001173">
    <property type="entry name" value="Glyco_trans_2-like"/>
</dbReference>
<dbReference type="AlphaFoldDB" id="A0A1G9R5R7"/>
<feature type="transmembrane region" description="Helical" evidence="8">
    <location>
        <begin position="264"/>
        <end position="289"/>
    </location>
</feature>
<evidence type="ECO:0000259" key="9">
    <source>
        <dbReference type="Pfam" id="PF00535"/>
    </source>
</evidence>
<evidence type="ECO:0000256" key="4">
    <source>
        <dbReference type="ARBA" id="ARBA00022692"/>
    </source>
</evidence>
<dbReference type="OrthoDB" id="9807778at2"/>
<keyword evidence="7 8" id="KW-0472">Membrane</keyword>
<dbReference type="RefSeq" id="WP_090702675.1">
    <property type="nucleotide sequence ID" value="NZ_FNHH01000007.1"/>
</dbReference>
<evidence type="ECO:0000256" key="6">
    <source>
        <dbReference type="ARBA" id="ARBA00022989"/>
    </source>
</evidence>
<evidence type="ECO:0000256" key="7">
    <source>
        <dbReference type="ARBA" id="ARBA00023136"/>
    </source>
</evidence>
<keyword evidence="1" id="KW-1003">Cell membrane</keyword>
<keyword evidence="2 10" id="KW-0328">Glycosyltransferase</keyword>
<dbReference type="InterPro" id="IPR029044">
    <property type="entry name" value="Nucleotide-diphossugar_trans"/>
</dbReference>
<reference evidence="11" key="1">
    <citation type="submission" date="2016-10" db="EMBL/GenBank/DDBJ databases">
        <authorList>
            <person name="Varghese N."/>
            <person name="Submissions S."/>
        </authorList>
    </citation>
    <scope>NUCLEOTIDE SEQUENCE [LARGE SCALE GENOMIC DNA]</scope>
    <source>
        <strain evidence="11">DSM 24536</strain>
    </source>
</reference>
<evidence type="ECO:0000256" key="2">
    <source>
        <dbReference type="ARBA" id="ARBA00022676"/>
    </source>
</evidence>
<dbReference type="GO" id="GO:0016757">
    <property type="term" value="F:glycosyltransferase activity"/>
    <property type="evidence" value="ECO:0007669"/>
    <property type="project" value="UniProtKB-KW"/>
</dbReference>
<organism evidence="10 11">
    <name type="scientific">Daejeonella rubra</name>
    <dbReference type="NCBI Taxonomy" id="990371"/>
    <lineage>
        <taxon>Bacteria</taxon>
        <taxon>Pseudomonadati</taxon>
        <taxon>Bacteroidota</taxon>
        <taxon>Sphingobacteriia</taxon>
        <taxon>Sphingobacteriales</taxon>
        <taxon>Sphingobacteriaceae</taxon>
        <taxon>Daejeonella</taxon>
    </lineage>
</organism>
<keyword evidence="4 8" id="KW-0812">Transmembrane</keyword>
<dbReference type="PANTHER" id="PTHR48090:SF3">
    <property type="entry name" value="UNDECAPRENYL-PHOSPHATE 4-DEOXY-4-FORMAMIDO-L-ARABINOSE TRANSFERASE"/>
    <property type="match status" value="1"/>
</dbReference>
<dbReference type="PANTHER" id="PTHR48090">
    <property type="entry name" value="UNDECAPRENYL-PHOSPHATE 4-DEOXY-4-FORMAMIDO-L-ARABINOSE TRANSFERASE-RELATED"/>
    <property type="match status" value="1"/>
</dbReference>
<feature type="domain" description="Glycosyltransferase 2-like" evidence="9">
    <location>
        <begin position="8"/>
        <end position="169"/>
    </location>
</feature>
<evidence type="ECO:0000256" key="3">
    <source>
        <dbReference type="ARBA" id="ARBA00022679"/>
    </source>
</evidence>
<evidence type="ECO:0000256" key="5">
    <source>
        <dbReference type="ARBA" id="ARBA00022985"/>
    </source>
</evidence>
<evidence type="ECO:0000256" key="1">
    <source>
        <dbReference type="ARBA" id="ARBA00022475"/>
    </source>
</evidence>
<dbReference type="EMBL" id="FNHH01000007">
    <property type="protein sequence ID" value="SDM18471.1"/>
    <property type="molecule type" value="Genomic_DNA"/>
</dbReference>
<dbReference type="Pfam" id="PF00535">
    <property type="entry name" value="Glycos_transf_2"/>
    <property type="match status" value="1"/>
</dbReference>
<name>A0A1G9R5R7_9SPHI</name>
<sequence>MVSNKLVSIVIPAFNESENIVRICSEIEKVFSNLHYSYEIILVADGCTDTTMETIDKLIPQSDNIFFIEFSRNFGHQLALKAGLDNAKGDCVISMDCDLQHPPELLPELLAKWEKGFEVVYTIRLEDKKLPMAKRISSKLFYKTLNSLSDVELETGSADFRLLDRKVVSVIRNFHENEPFLRGLFKWIGFKQTSVEYAPCARHCGKSKYSIKKMIKFALQGVTSFSVKPLYAAIYLGFTLSFLSLLYIPYVIHAFHTGKEVSGWASIIMTIVFFGGLKLIILGIIGIYIGKMFMQVKNRPNYIIRSTNIKEQLS</sequence>
<feature type="transmembrane region" description="Helical" evidence="8">
    <location>
        <begin position="230"/>
        <end position="252"/>
    </location>
</feature>
<dbReference type="GO" id="GO:0005886">
    <property type="term" value="C:plasma membrane"/>
    <property type="evidence" value="ECO:0007669"/>
    <property type="project" value="TreeGrafter"/>
</dbReference>
<keyword evidence="6 8" id="KW-1133">Transmembrane helix</keyword>
<accession>A0A1G9R5R7</accession>
<gene>
    <name evidence="10" type="ORF">SAMN05421813_107105</name>
</gene>
<keyword evidence="5" id="KW-0448">Lipopolysaccharide biosynthesis</keyword>
<keyword evidence="3 10" id="KW-0808">Transferase</keyword>